<dbReference type="KEGG" id="mmai:sS8_4472"/>
<dbReference type="RefSeq" id="WP_170161206.1">
    <property type="nucleotide sequence ID" value="NZ_AP017928.1"/>
</dbReference>
<name>A0A250KXS4_9GAMM</name>
<protein>
    <submittedName>
        <fullName evidence="2">Transposase</fullName>
    </submittedName>
</protein>
<dbReference type="EMBL" id="AP017928">
    <property type="protein sequence ID" value="BBA36402.1"/>
    <property type="molecule type" value="Genomic_DNA"/>
</dbReference>
<organism evidence="2 3">
    <name type="scientific">Methylocaldum marinum</name>
    <dbReference type="NCBI Taxonomy" id="1432792"/>
    <lineage>
        <taxon>Bacteria</taxon>
        <taxon>Pseudomonadati</taxon>
        <taxon>Pseudomonadota</taxon>
        <taxon>Gammaproteobacteria</taxon>
        <taxon>Methylococcales</taxon>
        <taxon>Methylococcaceae</taxon>
        <taxon>Methylocaldum</taxon>
    </lineage>
</organism>
<evidence type="ECO:0000313" key="2">
    <source>
        <dbReference type="EMBL" id="BBA36402.1"/>
    </source>
</evidence>
<keyword evidence="1" id="KW-0812">Transmembrane</keyword>
<keyword evidence="1" id="KW-1133">Transmembrane helix</keyword>
<dbReference type="AlphaFoldDB" id="A0A250KXS4"/>
<keyword evidence="3" id="KW-1185">Reference proteome</keyword>
<feature type="transmembrane region" description="Helical" evidence="1">
    <location>
        <begin position="33"/>
        <end position="52"/>
    </location>
</feature>
<gene>
    <name evidence="2" type="ORF">sS8_4472</name>
</gene>
<evidence type="ECO:0000313" key="3">
    <source>
        <dbReference type="Proteomes" id="UP000266313"/>
    </source>
</evidence>
<reference evidence="2 3" key="1">
    <citation type="submission" date="2016-12" db="EMBL/GenBank/DDBJ databases">
        <title>Genome sequencing of Methylocaldum marinum.</title>
        <authorList>
            <person name="Takeuchi M."/>
            <person name="Kamagata Y."/>
            <person name="Hiraoka S."/>
            <person name="Oshima K."/>
            <person name="Hattori M."/>
            <person name="Iwasaki W."/>
        </authorList>
    </citation>
    <scope>NUCLEOTIDE SEQUENCE [LARGE SCALE GENOMIC DNA]</scope>
    <source>
        <strain evidence="2 3">S8</strain>
    </source>
</reference>
<evidence type="ECO:0000256" key="1">
    <source>
        <dbReference type="SAM" id="Phobius"/>
    </source>
</evidence>
<dbReference type="Proteomes" id="UP000266313">
    <property type="component" value="Chromosome"/>
</dbReference>
<keyword evidence="1" id="KW-0472">Membrane</keyword>
<proteinExistence type="predicted"/>
<sequence>MAKARKAVETTGSLIERLLPQHIHSVTARGFELTLACLVIACALGFIAQARLGGNSG</sequence>
<accession>A0A250KXS4</accession>